<evidence type="ECO:0000256" key="3">
    <source>
        <dbReference type="ARBA" id="ARBA00022448"/>
    </source>
</evidence>
<sequence length="368" mass="38571">MRTGERGTRVNPMAPLSLGEANLKGMNASAPRARRARRTPVLVAGAVAALLVGLSACGSSDDSDSSASSSASGGASEGAFPAKVATKFGEVTVDKQPKRIVALGWGDAETVLALGGQPVGASDWLPFGGEGVGPWAKGMYDKKPELIGTMEPEFEKIASLQPDLILDTKSSGDQTRYDTLKKIAPTVGVPKGGDQYKLSWEQQTTMIAAAMGVPEKGKELIAETEKKFEAAAKAHPEFKDKTITVGSRTSEGFGVYVGGTGRIDFVERLGFKNNPKAEAQAGEGFSVSVSKENLDLLDADLTVMTPIGIPATDISDDPLYKAVPSVKAGNAIVFDDKDISQAFATDSILSVSYALEKVVPLFAEKVAK</sequence>
<dbReference type="PANTHER" id="PTHR30532:SF24">
    <property type="entry name" value="FERRIC ENTEROBACTIN-BINDING PERIPLASMIC PROTEIN FEPB"/>
    <property type="match status" value="1"/>
</dbReference>
<name>A0ABN8UWD3_STRGL</name>
<keyword evidence="3" id="KW-0813">Transport</keyword>
<comment type="similarity">
    <text evidence="2">Belongs to the bacterial solute-binding protein 8 family.</text>
</comment>
<evidence type="ECO:0000256" key="4">
    <source>
        <dbReference type="ARBA" id="ARBA00022729"/>
    </source>
</evidence>
<evidence type="ECO:0000256" key="2">
    <source>
        <dbReference type="ARBA" id="ARBA00008814"/>
    </source>
</evidence>
<dbReference type="SUPFAM" id="SSF53807">
    <property type="entry name" value="Helical backbone' metal receptor"/>
    <property type="match status" value="1"/>
</dbReference>
<evidence type="ECO:0000313" key="7">
    <source>
        <dbReference type="Proteomes" id="UP001154015"/>
    </source>
</evidence>
<proteinExistence type="inferred from homology"/>
<evidence type="ECO:0000256" key="1">
    <source>
        <dbReference type="ARBA" id="ARBA00004196"/>
    </source>
</evidence>
<dbReference type="Pfam" id="PF01497">
    <property type="entry name" value="Peripla_BP_2"/>
    <property type="match status" value="1"/>
</dbReference>
<evidence type="ECO:0000313" key="6">
    <source>
        <dbReference type="EMBL" id="CAH9413186.1"/>
    </source>
</evidence>
<dbReference type="CDD" id="cd01146">
    <property type="entry name" value="FhuD"/>
    <property type="match status" value="1"/>
</dbReference>
<reference evidence="6" key="1">
    <citation type="submission" date="2022-03" db="EMBL/GenBank/DDBJ databases">
        <authorList>
            <person name="Leyn A S."/>
        </authorList>
    </citation>
    <scope>NUCLEOTIDE SEQUENCE</scope>
    <source>
        <strain evidence="6">Streptomyces globisporus 4-3</strain>
    </source>
</reference>
<dbReference type="InterPro" id="IPR051313">
    <property type="entry name" value="Bact_iron-sidero_bind"/>
</dbReference>
<dbReference type="Proteomes" id="UP001154015">
    <property type="component" value="Unassembled WGS sequence"/>
</dbReference>
<evidence type="ECO:0000259" key="5">
    <source>
        <dbReference type="PROSITE" id="PS50983"/>
    </source>
</evidence>
<dbReference type="InterPro" id="IPR002491">
    <property type="entry name" value="ABC_transptr_periplasmic_BD"/>
</dbReference>
<feature type="domain" description="Fe/B12 periplasmic-binding" evidence="5">
    <location>
        <begin position="99"/>
        <end position="366"/>
    </location>
</feature>
<keyword evidence="4" id="KW-0732">Signal</keyword>
<dbReference type="PANTHER" id="PTHR30532">
    <property type="entry name" value="IRON III DICITRATE-BINDING PERIPLASMIC PROTEIN"/>
    <property type="match status" value="1"/>
</dbReference>
<comment type="caution">
    <text evidence="6">The sequence shown here is derived from an EMBL/GenBank/DDBJ whole genome shotgun (WGS) entry which is preliminary data.</text>
</comment>
<keyword evidence="7" id="KW-1185">Reference proteome</keyword>
<organism evidence="6 7">
    <name type="scientific">Streptomyces globisporus</name>
    <dbReference type="NCBI Taxonomy" id="1908"/>
    <lineage>
        <taxon>Bacteria</taxon>
        <taxon>Bacillati</taxon>
        <taxon>Actinomycetota</taxon>
        <taxon>Actinomycetes</taxon>
        <taxon>Kitasatosporales</taxon>
        <taxon>Streptomycetaceae</taxon>
        <taxon>Streptomyces</taxon>
    </lineage>
</organism>
<comment type="subcellular location">
    <subcellularLocation>
        <location evidence="1">Cell envelope</location>
    </subcellularLocation>
</comment>
<accession>A0ABN8UWD3</accession>
<gene>
    <name evidence="6" type="ORF">SGL43_00184</name>
</gene>
<dbReference type="PROSITE" id="PS50983">
    <property type="entry name" value="FE_B12_PBP"/>
    <property type="match status" value="1"/>
</dbReference>
<protein>
    <submittedName>
        <fullName evidence="6">ABC transporter, substrate-binding protein (Cluster 8, B12/iron complex)</fullName>
    </submittedName>
</protein>
<dbReference type="EMBL" id="CAKXYP010000001">
    <property type="protein sequence ID" value="CAH9413186.1"/>
    <property type="molecule type" value="Genomic_DNA"/>
</dbReference>
<dbReference type="Gene3D" id="3.40.50.1980">
    <property type="entry name" value="Nitrogenase molybdenum iron protein domain"/>
    <property type="match status" value="2"/>
</dbReference>